<dbReference type="EMBL" id="OZ019900">
    <property type="protein sequence ID" value="CAK9235189.1"/>
    <property type="molecule type" value="Genomic_DNA"/>
</dbReference>
<feature type="region of interest" description="Disordered" evidence="1">
    <location>
        <begin position="33"/>
        <end position="52"/>
    </location>
</feature>
<evidence type="ECO:0000256" key="1">
    <source>
        <dbReference type="SAM" id="MobiDB-lite"/>
    </source>
</evidence>
<accession>A0ABP0V5L8</accession>
<gene>
    <name evidence="2" type="ORF">CSSPTR1EN2_LOCUS22592</name>
</gene>
<keyword evidence="3" id="KW-1185">Reference proteome</keyword>
<proteinExistence type="predicted"/>
<protein>
    <submittedName>
        <fullName evidence="2">Uncharacterized protein</fullName>
    </submittedName>
</protein>
<organism evidence="2 3">
    <name type="scientific">Sphagnum troendelagicum</name>
    <dbReference type="NCBI Taxonomy" id="128251"/>
    <lineage>
        <taxon>Eukaryota</taxon>
        <taxon>Viridiplantae</taxon>
        <taxon>Streptophyta</taxon>
        <taxon>Embryophyta</taxon>
        <taxon>Bryophyta</taxon>
        <taxon>Sphagnophytina</taxon>
        <taxon>Sphagnopsida</taxon>
        <taxon>Sphagnales</taxon>
        <taxon>Sphagnaceae</taxon>
        <taxon>Sphagnum</taxon>
    </lineage>
</organism>
<dbReference type="Proteomes" id="UP001497512">
    <property type="component" value="Chromosome 8"/>
</dbReference>
<sequence length="302" mass="33663">MSNNANAFSSAGCHSCKQELFSQAYIDQSAEAMQVDREADSTEQGGNLDGHDQLQSLVYEDNRLNGCTTEFQYEHKNNTARTCDPVGSQQVPFMQAEEGRSTKMKNRQVSNTAANRKLPVEPLLIGKASELQLPFVADEVSQGSDVLMLQQPSSIVNRPLEVEMTTRAKLCAKGFMEPYWNVIFGLINHSCHRIGVTGLSFWSLNSVKDIKTVKWSQGDVILKEHPSFLCYSIKVPCQDSFDSPQMAFSWQYSKFLECFPNAREVANNKAEGRRLKKRLGSALSWATANKKGKAHSGEHPTS</sequence>
<evidence type="ECO:0000313" key="3">
    <source>
        <dbReference type="Proteomes" id="UP001497512"/>
    </source>
</evidence>
<reference evidence="2" key="1">
    <citation type="submission" date="2024-02" db="EMBL/GenBank/DDBJ databases">
        <authorList>
            <consortium name="ELIXIR-Norway"/>
            <consortium name="Elixir Norway"/>
        </authorList>
    </citation>
    <scope>NUCLEOTIDE SEQUENCE</scope>
</reference>
<name>A0ABP0V5L8_9BRYO</name>
<evidence type="ECO:0000313" key="2">
    <source>
        <dbReference type="EMBL" id="CAK9235189.1"/>
    </source>
</evidence>